<comment type="caution">
    <text evidence="2">The sequence shown here is derived from an EMBL/GenBank/DDBJ whole genome shotgun (WGS) entry which is preliminary data.</text>
</comment>
<proteinExistence type="predicted"/>
<reference evidence="2 3" key="1">
    <citation type="submission" date="2017-09" db="EMBL/GenBank/DDBJ databases">
        <title>Large-scale bioinformatics analysis of Bacillus genomes uncovers conserved roles of natural products in bacterial physiology.</title>
        <authorList>
            <consortium name="Agbiome Team Llc"/>
            <person name="Bleich R.M."/>
            <person name="Grubbs K.J."/>
            <person name="Santa Maria K.C."/>
            <person name="Allen S.E."/>
            <person name="Farag S."/>
            <person name="Shank E.A."/>
            <person name="Bowers A."/>
        </authorList>
    </citation>
    <scope>NUCLEOTIDE SEQUENCE [LARGE SCALE GENOMIC DNA]</scope>
    <source>
        <strain evidence="2 3">AFS060060</strain>
    </source>
</reference>
<dbReference type="AlphaFoldDB" id="A0A9X7BSY8"/>
<sequence length="77" mass="9364">MKIQLQINWFAVLHKIRILMLVGIFYALYHYTSPVFAFMFAFYFIYSDLTDIESYISETNERGDASWKNTWHKRKPF</sequence>
<organism evidence="2 3">
    <name type="scientific">Bacillus thuringiensis</name>
    <dbReference type="NCBI Taxonomy" id="1428"/>
    <lineage>
        <taxon>Bacteria</taxon>
        <taxon>Bacillati</taxon>
        <taxon>Bacillota</taxon>
        <taxon>Bacilli</taxon>
        <taxon>Bacillales</taxon>
        <taxon>Bacillaceae</taxon>
        <taxon>Bacillus</taxon>
        <taxon>Bacillus cereus group</taxon>
    </lineage>
</organism>
<evidence type="ECO:0000313" key="3">
    <source>
        <dbReference type="Proteomes" id="UP000223366"/>
    </source>
</evidence>
<evidence type="ECO:0000313" key="2">
    <source>
        <dbReference type="EMBL" id="PFV35693.1"/>
    </source>
</evidence>
<dbReference type="Proteomes" id="UP000223366">
    <property type="component" value="Unassembled WGS sequence"/>
</dbReference>
<gene>
    <name evidence="2" type="ORF">COK99_01340</name>
</gene>
<feature type="transmembrane region" description="Helical" evidence="1">
    <location>
        <begin position="21"/>
        <end position="46"/>
    </location>
</feature>
<accession>A0A9X7BSY8</accession>
<protein>
    <submittedName>
        <fullName evidence="2">Uncharacterized protein</fullName>
    </submittedName>
</protein>
<dbReference type="EMBL" id="NVDU01000003">
    <property type="protein sequence ID" value="PFV35693.1"/>
    <property type="molecule type" value="Genomic_DNA"/>
</dbReference>
<keyword evidence="1" id="KW-1133">Transmembrane helix</keyword>
<keyword evidence="1" id="KW-0812">Transmembrane</keyword>
<name>A0A9X7BSY8_BACTU</name>
<keyword evidence="1" id="KW-0472">Membrane</keyword>
<evidence type="ECO:0000256" key="1">
    <source>
        <dbReference type="SAM" id="Phobius"/>
    </source>
</evidence>